<keyword evidence="8 17" id="KW-0472">Membrane</keyword>
<dbReference type="GO" id="GO:0015276">
    <property type="term" value="F:ligand-gated monoatomic ion channel activity"/>
    <property type="evidence" value="ECO:0007669"/>
    <property type="project" value="InterPro"/>
</dbReference>
<evidence type="ECO:0000256" key="4">
    <source>
        <dbReference type="ARBA" id="ARBA00022475"/>
    </source>
</evidence>
<evidence type="ECO:0000256" key="9">
    <source>
        <dbReference type="ARBA" id="ARBA00023170"/>
    </source>
</evidence>
<reference evidence="20" key="1">
    <citation type="submission" date="2023-06" db="EMBL/GenBank/DDBJ databases">
        <authorList>
            <person name="Delattre M."/>
        </authorList>
    </citation>
    <scope>NUCLEOTIDE SEQUENCE</scope>
    <source>
        <strain evidence="20">AF72</strain>
    </source>
</reference>
<dbReference type="InterPro" id="IPR015683">
    <property type="entry name" value="Ionotropic_Glu_rcpt"/>
</dbReference>
<feature type="non-terminal residue" evidence="20">
    <location>
        <position position="926"/>
    </location>
</feature>
<keyword evidence="6 17" id="KW-1133">Transmembrane helix</keyword>
<keyword evidence="4" id="KW-1003">Cell membrane</keyword>
<dbReference type="SUPFAM" id="SSF81324">
    <property type="entry name" value="Voltage-gated potassium channels"/>
    <property type="match status" value="1"/>
</dbReference>
<evidence type="ECO:0000256" key="15">
    <source>
        <dbReference type="PIRSR" id="PIRSR601508-3"/>
    </source>
</evidence>
<proteinExistence type="inferred from homology"/>
<keyword evidence="7" id="KW-0406">Ion transport</keyword>
<dbReference type="EMBL" id="CATQJA010002665">
    <property type="protein sequence ID" value="CAJ0583945.1"/>
    <property type="molecule type" value="Genomic_DNA"/>
</dbReference>
<feature type="binding site" evidence="13">
    <location>
        <position position="496"/>
    </location>
    <ligand>
        <name>L-glutamate</name>
        <dbReference type="ChEBI" id="CHEBI:29985"/>
    </ligand>
</feature>
<dbReference type="Pfam" id="PF00060">
    <property type="entry name" value="Lig_chan"/>
    <property type="match status" value="1"/>
</dbReference>
<feature type="domain" description="Ionotropic glutamate receptor C-terminal" evidence="18">
    <location>
        <begin position="416"/>
        <end position="813"/>
    </location>
</feature>
<accession>A0AA36DCP0</accession>
<feature type="domain" description="Ionotropic glutamate receptor L-glutamate and glycine-binding" evidence="19">
    <location>
        <begin position="426"/>
        <end position="487"/>
    </location>
</feature>
<keyword evidence="15" id="KW-1015">Disulfide bond</keyword>
<comment type="subcellular location">
    <subcellularLocation>
        <location evidence="1">Cell membrane</location>
        <topology evidence="1">Multi-pass membrane protein</topology>
    </subcellularLocation>
</comment>
<keyword evidence="11" id="KW-1071">Ligand-gated ion channel</keyword>
<comment type="similarity">
    <text evidence="2">Belongs to the glutamate-gated ion channel (TC 1.A.10.1) family.</text>
</comment>
<feature type="compositionally biased region" description="Polar residues" evidence="16">
    <location>
        <begin position="912"/>
        <end position="926"/>
    </location>
</feature>
<dbReference type="CDD" id="cd13717">
    <property type="entry name" value="PBP2_iGluR_putative"/>
    <property type="match status" value="1"/>
</dbReference>
<dbReference type="Gene3D" id="1.10.287.70">
    <property type="match status" value="1"/>
</dbReference>
<evidence type="ECO:0000256" key="2">
    <source>
        <dbReference type="ARBA" id="ARBA00008685"/>
    </source>
</evidence>
<dbReference type="PRINTS" id="PR00177">
    <property type="entry name" value="NMDARECEPTOR"/>
</dbReference>
<feature type="binding site" evidence="13">
    <location>
        <position position="503"/>
    </location>
    <ligand>
        <name>L-glutamate</name>
        <dbReference type="ChEBI" id="CHEBI:29985"/>
    </ligand>
</feature>
<feature type="region of interest" description="Disordered" evidence="16">
    <location>
        <begin position="890"/>
        <end position="926"/>
    </location>
</feature>
<feature type="transmembrane region" description="Helical" evidence="17">
    <location>
        <begin position="541"/>
        <end position="561"/>
    </location>
</feature>
<dbReference type="SMART" id="SM00079">
    <property type="entry name" value="PBPe"/>
    <property type="match status" value="1"/>
</dbReference>
<keyword evidence="3" id="KW-0813">Transport</keyword>
<evidence type="ECO:0000256" key="3">
    <source>
        <dbReference type="ARBA" id="ARBA00022448"/>
    </source>
</evidence>
<dbReference type="GO" id="GO:0005886">
    <property type="term" value="C:plasma membrane"/>
    <property type="evidence" value="ECO:0007669"/>
    <property type="project" value="UniProtKB-SubCell"/>
</dbReference>
<evidence type="ECO:0000313" key="21">
    <source>
        <dbReference type="Proteomes" id="UP001177023"/>
    </source>
</evidence>
<evidence type="ECO:0000259" key="18">
    <source>
        <dbReference type="SMART" id="SM00079"/>
    </source>
</evidence>
<feature type="binding site" evidence="13">
    <location>
        <position position="498"/>
    </location>
    <ligand>
        <name>L-glutamate</name>
        <dbReference type="ChEBI" id="CHEBI:29985"/>
    </ligand>
</feature>
<evidence type="ECO:0000256" key="6">
    <source>
        <dbReference type="ARBA" id="ARBA00022989"/>
    </source>
</evidence>
<feature type="disulfide bond" evidence="15">
    <location>
        <begin position="762"/>
        <end position="820"/>
    </location>
</feature>
<feature type="compositionally biased region" description="Polar residues" evidence="16">
    <location>
        <begin position="890"/>
        <end position="902"/>
    </location>
</feature>
<evidence type="ECO:0000256" key="12">
    <source>
        <dbReference type="ARBA" id="ARBA00023303"/>
    </source>
</evidence>
<dbReference type="Pfam" id="PF10613">
    <property type="entry name" value="Lig_chan-Glu_bd"/>
    <property type="match status" value="1"/>
</dbReference>
<evidence type="ECO:0000256" key="13">
    <source>
        <dbReference type="PIRSR" id="PIRSR601508-1"/>
    </source>
</evidence>
<sequence length="926" mass="104577">MFGLFIFLWISISSSERILVVREYGDLVSPIVGHINISVQYLASHYGFDNLTLEEVFVSNNSTAVDPVCNLLARGHGIISLVRDEASLEAVRNAAILSQVPTLQIYSQPWKPNSTLDFTPLDGGPNYVTIISPISIYQNLYESVFSDLNFTGTVNVVYDSSYVQYLSNWKSQIQQVHDAAGVKSNFVVLASNESMANQVNQLVQQSSNILLLATKQNAEPFVLAAGALMEQGKVQIVVWTKDISPFKCDDCHSVEILWIRPYYTGHELYIRDMMEYLTDNELLSDFNYQLSGDNELEVSFYLSAVMELVQILRTLNSTTAGMPAGFPCLEAPNAQVNNDTSPWPLLLDGEQREYGAFVKSESGLLYQDVPGRIFKIDRIRGQEDARYTKLVGNWSLSSGVGFYYGSLGVDVRTLNHYRIATLIQPPFVERFPDVNLGPEYQGYCIDLLHLIVDAINITYTLYEVEDGTFGSTDLNGNWNGLIGALVSGSADIALAPLSVMAERENDVDFTVPYYDLVGTTILMKKADVEYSLFKFMKVLEWPVWLCIVAAYLFTSLLLWVFDRFSPYSYTNNKERYKDDHEKRVFSLKECLWFCMTSLTPQGGGEAPKNVSGRLVAATWWLFGFIIIASYTANLAAFLTVSRLETSISSLDDLAKQYKIEYAPIKGSASETYFRRMAEVEEIFYNIWKEMSLNESMSPEDRAKLAVWDYPVSDKFTNMWRYMLESKLPDNMSVAIDRVLNSLDGFAFIGDATEIKYATLTNCKLQQVGTEFSRKPYAIAVQSGHPLKDPISAAILMLLNQRRLETLKERWWTDNPNKVICPDVTNESDGISIQNIGGVFIVILAGIVLSLFTLIIEYFYYRKYRRKGLAKEDTARTVEVVPMETIERNGTQKHSFGTTNGTTLKHRRESHSEPSNTISHTNQAFQF</sequence>
<evidence type="ECO:0000256" key="8">
    <source>
        <dbReference type="ARBA" id="ARBA00023136"/>
    </source>
</evidence>
<gene>
    <name evidence="20" type="ORF">MSPICULIGERA_LOCUS22013</name>
</gene>
<dbReference type="InterPro" id="IPR019594">
    <property type="entry name" value="Glu/Gly-bd"/>
</dbReference>
<keyword evidence="10" id="KW-0325">Glycoprotein</keyword>
<evidence type="ECO:0000256" key="1">
    <source>
        <dbReference type="ARBA" id="ARBA00004651"/>
    </source>
</evidence>
<evidence type="ECO:0000256" key="11">
    <source>
        <dbReference type="ARBA" id="ARBA00023286"/>
    </source>
</evidence>
<feature type="site" description="Interaction with the cone snail toxin Con-ikot-ikot" evidence="14">
    <location>
        <position position="674"/>
    </location>
</feature>
<dbReference type="AlphaFoldDB" id="A0AA36DCP0"/>
<dbReference type="InterPro" id="IPR001508">
    <property type="entry name" value="Iono_Glu_rcpt_met"/>
</dbReference>
<feature type="transmembrane region" description="Helical" evidence="17">
    <location>
        <begin position="835"/>
        <end position="860"/>
    </location>
</feature>
<dbReference type="Proteomes" id="UP001177023">
    <property type="component" value="Unassembled WGS sequence"/>
</dbReference>
<dbReference type="Gene3D" id="3.40.190.10">
    <property type="entry name" value="Periplasmic binding protein-like II"/>
    <property type="match status" value="2"/>
</dbReference>
<feature type="transmembrane region" description="Helical" evidence="17">
    <location>
        <begin position="617"/>
        <end position="640"/>
    </location>
</feature>
<organism evidence="20 21">
    <name type="scientific">Mesorhabditis spiculigera</name>
    <dbReference type="NCBI Taxonomy" id="96644"/>
    <lineage>
        <taxon>Eukaryota</taxon>
        <taxon>Metazoa</taxon>
        <taxon>Ecdysozoa</taxon>
        <taxon>Nematoda</taxon>
        <taxon>Chromadorea</taxon>
        <taxon>Rhabditida</taxon>
        <taxon>Rhabditina</taxon>
        <taxon>Rhabditomorpha</taxon>
        <taxon>Rhabditoidea</taxon>
        <taxon>Rhabditidae</taxon>
        <taxon>Mesorhabditinae</taxon>
        <taxon>Mesorhabditis</taxon>
    </lineage>
</organism>
<dbReference type="FunFam" id="3.40.190.10:FF:000160">
    <property type="entry name" value="GLutamate Receptor family (AMPA)"/>
    <property type="match status" value="1"/>
</dbReference>
<keyword evidence="21" id="KW-1185">Reference proteome</keyword>
<dbReference type="SMART" id="SM00918">
    <property type="entry name" value="Lig_chan-Glu_bd"/>
    <property type="match status" value="1"/>
</dbReference>
<evidence type="ECO:0000313" key="20">
    <source>
        <dbReference type="EMBL" id="CAJ0583945.1"/>
    </source>
</evidence>
<feature type="binding site" evidence="13">
    <location>
        <position position="669"/>
    </location>
    <ligand>
        <name>L-glutamate</name>
        <dbReference type="ChEBI" id="CHEBI:29985"/>
    </ligand>
</feature>
<evidence type="ECO:0000256" key="10">
    <source>
        <dbReference type="ARBA" id="ARBA00023180"/>
    </source>
</evidence>
<protein>
    <submittedName>
        <fullName evidence="20">Uncharacterized protein</fullName>
    </submittedName>
</protein>
<dbReference type="FunFam" id="1.10.287.70:FF:000080">
    <property type="entry name" value="Glutamate receptor ionotropic, kainate"/>
    <property type="match status" value="1"/>
</dbReference>
<evidence type="ECO:0000256" key="7">
    <source>
        <dbReference type="ARBA" id="ARBA00023065"/>
    </source>
</evidence>
<comment type="caution">
    <text evidence="20">The sequence shown here is derived from an EMBL/GenBank/DDBJ whole genome shotgun (WGS) entry which is preliminary data.</text>
</comment>
<dbReference type="GO" id="GO:0038023">
    <property type="term" value="F:signaling receptor activity"/>
    <property type="evidence" value="ECO:0007669"/>
    <property type="project" value="InterPro"/>
</dbReference>
<dbReference type="InterPro" id="IPR001320">
    <property type="entry name" value="Iontro_rcpt_C"/>
</dbReference>
<feature type="binding site" evidence="13">
    <location>
        <position position="750"/>
    </location>
    <ligand>
        <name>L-glutamate</name>
        <dbReference type="ChEBI" id="CHEBI:29985"/>
    </ligand>
</feature>
<keyword evidence="5 17" id="KW-0812">Transmembrane</keyword>
<evidence type="ECO:0000256" key="5">
    <source>
        <dbReference type="ARBA" id="ARBA00022692"/>
    </source>
</evidence>
<dbReference type="SUPFAM" id="SSF53850">
    <property type="entry name" value="Periplasmic binding protein-like II"/>
    <property type="match status" value="1"/>
</dbReference>
<keyword evidence="9" id="KW-0675">Receptor</keyword>
<dbReference type="FunFam" id="3.40.190.10:FF:000142">
    <property type="entry name" value="Ionotropic receptor 25a"/>
    <property type="match status" value="1"/>
</dbReference>
<evidence type="ECO:0000256" key="14">
    <source>
        <dbReference type="PIRSR" id="PIRSR601508-2"/>
    </source>
</evidence>
<evidence type="ECO:0000256" key="17">
    <source>
        <dbReference type="SAM" id="Phobius"/>
    </source>
</evidence>
<dbReference type="PANTHER" id="PTHR18966">
    <property type="entry name" value="IONOTROPIC GLUTAMATE RECEPTOR"/>
    <property type="match status" value="1"/>
</dbReference>
<evidence type="ECO:0000256" key="16">
    <source>
        <dbReference type="SAM" id="MobiDB-lite"/>
    </source>
</evidence>
<feature type="site" description="Crucial to convey clamshell closure to channel opening" evidence="14">
    <location>
        <position position="647"/>
    </location>
</feature>
<name>A0AA36DCP0_9BILA</name>
<keyword evidence="12" id="KW-0407">Ion channel</keyword>
<evidence type="ECO:0000259" key="19">
    <source>
        <dbReference type="SMART" id="SM00918"/>
    </source>
</evidence>